<dbReference type="AlphaFoldDB" id="A0A1E2UL12"/>
<keyword evidence="2" id="KW-0285">Flavoprotein</keyword>
<dbReference type="Pfam" id="PF03358">
    <property type="entry name" value="FMN_red"/>
    <property type="match status" value="1"/>
</dbReference>
<gene>
    <name evidence="5" type="ORF">A3196_00980</name>
</gene>
<feature type="domain" description="Flavodoxin-like" evidence="4">
    <location>
        <begin position="4"/>
        <end position="186"/>
    </location>
</feature>
<dbReference type="InterPro" id="IPR001226">
    <property type="entry name" value="Flavodoxin_CS"/>
</dbReference>
<dbReference type="GO" id="GO:0003955">
    <property type="term" value="F:NAD(P)H dehydrogenase (quinone) activity"/>
    <property type="evidence" value="ECO:0007669"/>
    <property type="project" value="TreeGrafter"/>
</dbReference>
<dbReference type="GO" id="GO:0016020">
    <property type="term" value="C:membrane"/>
    <property type="evidence" value="ECO:0007669"/>
    <property type="project" value="TreeGrafter"/>
</dbReference>
<sequence length="199" mass="20949">MTTVAIIYHSGFGHTKLQAEAVERGAAAVDGVEALLLTAEEAGADLDRLDDADAIIFGSPTYMGSMSAEMKKFLETAAAKWFTQAWKDKVAGAFTNSSSFSGDKMNTLVGLMINAMQQGMIFVSLGMHPAASDPESMNHIQGPGPEVLNRLGSYIGPMAASFQVNPGDAPSTGDLATAEAYGTRVATITQQLKRGRVEA</sequence>
<evidence type="ECO:0000256" key="2">
    <source>
        <dbReference type="ARBA" id="ARBA00022630"/>
    </source>
</evidence>
<dbReference type="Proteomes" id="UP000094849">
    <property type="component" value="Unassembled WGS sequence"/>
</dbReference>
<accession>A0A1E2UL12</accession>
<keyword evidence="6" id="KW-1185">Reference proteome</keyword>
<dbReference type="RefSeq" id="WP_069003814.1">
    <property type="nucleotide sequence ID" value="NZ_LVJW01000006.1"/>
</dbReference>
<dbReference type="EMBL" id="LVJZ01000003">
    <property type="protein sequence ID" value="ODB95447.1"/>
    <property type="molecule type" value="Genomic_DNA"/>
</dbReference>
<evidence type="ECO:0000256" key="3">
    <source>
        <dbReference type="ARBA" id="ARBA00022643"/>
    </source>
</evidence>
<evidence type="ECO:0000313" key="6">
    <source>
        <dbReference type="Proteomes" id="UP000094849"/>
    </source>
</evidence>
<proteinExistence type="predicted"/>
<evidence type="ECO:0000259" key="4">
    <source>
        <dbReference type="PROSITE" id="PS50902"/>
    </source>
</evidence>
<dbReference type="PROSITE" id="PS00201">
    <property type="entry name" value="FLAVODOXIN"/>
    <property type="match status" value="1"/>
</dbReference>
<dbReference type="Gene3D" id="3.40.50.360">
    <property type="match status" value="1"/>
</dbReference>
<organism evidence="5 6">
    <name type="scientific">Candidatus Thiodiazotropha endoloripes</name>
    <dbReference type="NCBI Taxonomy" id="1818881"/>
    <lineage>
        <taxon>Bacteria</taxon>
        <taxon>Pseudomonadati</taxon>
        <taxon>Pseudomonadota</taxon>
        <taxon>Gammaproteobacteria</taxon>
        <taxon>Chromatiales</taxon>
        <taxon>Sedimenticolaceae</taxon>
        <taxon>Candidatus Thiodiazotropha</taxon>
    </lineage>
</organism>
<dbReference type="InterPro" id="IPR005025">
    <property type="entry name" value="FMN_Rdtase-like_dom"/>
</dbReference>
<reference evidence="5 6" key="1">
    <citation type="submission" date="2016-03" db="EMBL/GenBank/DDBJ databases">
        <title>Chemosynthetic sulphur-oxidizing symbionts of marine invertebrate animals are capable of nitrogen fixation.</title>
        <authorList>
            <person name="Petersen J.M."/>
            <person name="Kemper A."/>
            <person name="Gruber-Vodicka H."/>
            <person name="Cardini U."/>
            <person name="Geest Mvander."/>
            <person name="Kleiner M."/>
            <person name="Bulgheresi S."/>
            <person name="Fussmann M."/>
            <person name="Herbold C."/>
            <person name="Seah B.K.B."/>
            <person name="Antony C.Paul."/>
            <person name="Liu D."/>
            <person name="Belitz A."/>
            <person name="Weber M."/>
        </authorList>
    </citation>
    <scope>NUCLEOTIDE SEQUENCE [LARGE SCALE GENOMIC DNA]</scope>
    <source>
        <strain evidence="5">G_D</strain>
    </source>
</reference>
<protein>
    <recommendedName>
        <fullName evidence="4">Flavodoxin-like domain-containing protein</fullName>
    </recommendedName>
</protein>
<dbReference type="InterPro" id="IPR029039">
    <property type="entry name" value="Flavoprotein-like_sf"/>
</dbReference>
<evidence type="ECO:0000256" key="1">
    <source>
        <dbReference type="ARBA" id="ARBA00001917"/>
    </source>
</evidence>
<evidence type="ECO:0000313" key="5">
    <source>
        <dbReference type="EMBL" id="ODB95447.1"/>
    </source>
</evidence>
<name>A0A1E2UL12_9GAMM</name>
<keyword evidence="3" id="KW-0288">FMN</keyword>
<dbReference type="PROSITE" id="PS50902">
    <property type="entry name" value="FLAVODOXIN_LIKE"/>
    <property type="match status" value="1"/>
</dbReference>
<dbReference type="STRING" id="1818881.A3196_00980"/>
<comment type="caution">
    <text evidence="5">The sequence shown here is derived from an EMBL/GenBank/DDBJ whole genome shotgun (WGS) entry which is preliminary data.</text>
</comment>
<dbReference type="GO" id="GO:0010181">
    <property type="term" value="F:FMN binding"/>
    <property type="evidence" value="ECO:0007669"/>
    <property type="project" value="InterPro"/>
</dbReference>
<dbReference type="GO" id="GO:0009055">
    <property type="term" value="F:electron transfer activity"/>
    <property type="evidence" value="ECO:0007669"/>
    <property type="project" value="InterPro"/>
</dbReference>
<dbReference type="PANTHER" id="PTHR30546">
    <property type="entry name" value="FLAVODOXIN-RELATED PROTEIN WRBA-RELATED"/>
    <property type="match status" value="1"/>
</dbReference>
<dbReference type="SUPFAM" id="SSF52218">
    <property type="entry name" value="Flavoproteins"/>
    <property type="match status" value="1"/>
</dbReference>
<dbReference type="PANTHER" id="PTHR30546:SF23">
    <property type="entry name" value="FLAVOPROTEIN-LIKE PROTEIN YCP4-RELATED"/>
    <property type="match status" value="1"/>
</dbReference>
<dbReference type="InterPro" id="IPR008254">
    <property type="entry name" value="Flavodoxin/NO_synth"/>
</dbReference>
<comment type="cofactor">
    <cofactor evidence="1">
        <name>FMN</name>
        <dbReference type="ChEBI" id="CHEBI:58210"/>
    </cofactor>
</comment>